<evidence type="ECO:0000313" key="4">
    <source>
        <dbReference type="Proteomes" id="UP000321058"/>
    </source>
</evidence>
<proteinExistence type="predicted"/>
<protein>
    <recommendedName>
        <fullName evidence="5">Lipoprotein</fullName>
    </recommendedName>
</protein>
<dbReference type="OrthoDB" id="5489750at2"/>
<dbReference type="EMBL" id="BKAJ01000010">
    <property type="protein sequence ID" value="GEP53401.1"/>
    <property type="molecule type" value="Genomic_DNA"/>
</dbReference>
<keyword evidence="2" id="KW-0732">Signal</keyword>
<gene>
    <name evidence="3" type="ORF">RSO01_05670</name>
</gene>
<organism evidence="3 4">
    <name type="scientific">Reyranella soli</name>
    <dbReference type="NCBI Taxonomy" id="1230389"/>
    <lineage>
        <taxon>Bacteria</taxon>
        <taxon>Pseudomonadati</taxon>
        <taxon>Pseudomonadota</taxon>
        <taxon>Alphaproteobacteria</taxon>
        <taxon>Hyphomicrobiales</taxon>
        <taxon>Reyranellaceae</taxon>
        <taxon>Reyranella</taxon>
    </lineage>
</organism>
<feature type="compositionally biased region" description="Low complexity" evidence="1">
    <location>
        <begin position="113"/>
        <end position="123"/>
    </location>
</feature>
<evidence type="ECO:0000313" key="3">
    <source>
        <dbReference type="EMBL" id="GEP53401.1"/>
    </source>
</evidence>
<feature type="region of interest" description="Disordered" evidence="1">
    <location>
        <begin position="113"/>
        <end position="134"/>
    </location>
</feature>
<evidence type="ECO:0000256" key="1">
    <source>
        <dbReference type="SAM" id="MobiDB-lite"/>
    </source>
</evidence>
<evidence type="ECO:0008006" key="5">
    <source>
        <dbReference type="Google" id="ProtNLM"/>
    </source>
</evidence>
<keyword evidence="4" id="KW-1185">Reference proteome</keyword>
<comment type="caution">
    <text evidence="3">The sequence shown here is derived from an EMBL/GenBank/DDBJ whole genome shotgun (WGS) entry which is preliminary data.</text>
</comment>
<dbReference type="Proteomes" id="UP000321058">
    <property type="component" value="Unassembled WGS sequence"/>
</dbReference>
<dbReference type="AlphaFoldDB" id="A0A512N450"/>
<reference evidence="3 4" key="1">
    <citation type="submission" date="2019-07" db="EMBL/GenBank/DDBJ databases">
        <title>Whole genome shotgun sequence of Reyranella soli NBRC 108950.</title>
        <authorList>
            <person name="Hosoyama A."/>
            <person name="Uohara A."/>
            <person name="Ohji S."/>
            <person name="Ichikawa N."/>
        </authorList>
    </citation>
    <scope>NUCLEOTIDE SEQUENCE [LARGE SCALE GENOMIC DNA]</scope>
    <source>
        <strain evidence="3 4">NBRC 108950</strain>
    </source>
</reference>
<feature type="chain" id="PRO_5021806770" description="Lipoprotein" evidence="2">
    <location>
        <begin position="20"/>
        <end position="343"/>
    </location>
</feature>
<accession>A0A512N450</accession>
<dbReference type="RefSeq" id="WP_147146014.1">
    <property type="nucleotide sequence ID" value="NZ_BKAJ01000010.1"/>
</dbReference>
<evidence type="ECO:0000256" key="2">
    <source>
        <dbReference type="SAM" id="SignalP"/>
    </source>
</evidence>
<sequence length="343" mass="36806">MRPALAFLVALIIALPAAGQTQLAQQCAAFGEAQYRKLSPSIDRIIALEFPPPALERVEAKAGSQTVSAALTLRGKLTFRNGPPFETHFVCLLDAQRRPLFFYALPALATRGAPTPVTRGGTPAPAPPTTDTPTLPLGAPPALSEPTRTVLPASAVRLRGLVRDLGGRLQLLPCDGSPLTLEDRTPEQELTRALRELTAGKEGRPMFVELYGSREVGLGAGIAALELRRASVETAGCRERFDHREWIGSGNDPPWRLEVTARDLVISLLGGPPTQRVTHGGPQRQDGTIMYQSTEAAEPVILITEQRCVDSQSGSLFAYYVQIRSEGRSLVGCAAHNPSMPAP</sequence>
<feature type="signal peptide" evidence="2">
    <location>
        <begin position="1"/>
        <end position="19"/>
    </location>
</feature>
<name>A0A512N450_9HYPH</name>